<dbReference type="EMBL" id="JBHTKR010000002">
    <property type="protein sequence ID" value="MFD1194065.1"/>
    <property type="molecule type" value="Genomic_DNA"/>
</dbReference>
<dbReference type="InterPro" id="IPR029024">
    <property type="entry name" value="TerB-like"/>
</dbReference>
<dbReference type="CDD" id="cd07313">
    <property type="entry name" value="terB_like_2"/>
    <property type="match status" value="1"/>
</dbReference>
<feature type="domain" description="Co-chaperone DjlA N-terminal" evidence="1">
    <location>
        <begin position="24"/>
        <end position="138"/>
    </location>
</feature>
<reference evidence="3" key="1">
    <citation type="journal article" date="2019" name="Int. J. Syst. Evol. Microbiol.">
        <title>The Global Catalogue of Microorganisms (GCM) 10K type strain sequencing project: providing services to taxonomists for standard genome sequencing and annotation.</title>
        <authorList>
            <consortium name="The Broad Institute Genomics Platform"/>
            <consortium name="The Broad Institute Genome Sequencing Center for Infectious Disease"/>
            <person name="Wu L."/>
            <person name="Ma J."/>
        </authorList>
    </citation>
    <scope>NUCLEOTIDE SEQUENCE [LARGE SCALE GENOMIC DNA]</scope>
    <source>
        <strain evidence="3">CCUG 55328</strain>
    </source>
</reference>
<dbReference type="Gene3D" id="1.10.3680.10">
    <property type="entry name" value="TerB-like"/>
    <property type="match status" value="1"/>
</dbReference>
<proteinExistence type="predicted"/>
<dbReference type="RefSeq" id="WP_380789430.1">
    <property type="nucleotide sequence ID" value="NZ_JBHTKR010000002.1"/>
</dbReference>
<protein>
    <submittedName>
        <fullName evidence="2">TerB family tellurite resistance protein</fullName>
    </submittedName>
</protein>
<dbReference type="Pfam" id="PF05099">
    <property type="entry name" value="TerB"/>
    <property type="match status" value="1"/>
</dbReference>
<dbReference type="InterPro" id="IPR007791">
    <property type="entry name" value="DjlA_N"/>
</dbReference>
<evidence type="ECO:0000313" key="2">
    <source>
        <dbReference type="EMBL" id="MFD1194065.1"/>
    </source>
</evidence>
<sequence length="147" mass="16432">MLGKLLSSFRAHHDAPLPQPDPQMALGVLMVRVAKSDHSYHLAEIQRIDRLLARLFDLNPVEAAKMRATCEKLDARAPNTDTFAALIRTELDHEHRLSALEALCEVMLIDGMPHVEEIEEIHATRVILGLDEDDLRDALARARTAIG</sequence>
<name>A0ABW3TBE3_9RHOB</name>
<evidence type="ECO:0000259" key="1">
    <source>
        <dbReference type="Pfam" id="PF05099"/>
    </source>
</evidence>
<keyword evidence="3" id="KW-1185">Reference proteome</keyword>
<gene>
    <name evidence="2" type="ORF">ACFQ3C_05240</name>
</gene>
<dbReference type="SUPFAM" id="SSF158682">
    <property type="entry name" value="TerB-like"/>
    <property type="match status" value="1"/>
</dbReference>
<dbReference type="Proteomes" id="UP001597151">
    <property type="component" value="Unassembled WGS sequence"/>
</dbReference>
<evidence type="ECO:0000313" key="3">
    <source>
        <dbReference type="Proteomes" id="UP001597151"/>
    </source>
</evidence>
<accession>A0ABW3TBE3</accession>
<comment type="caution">
    <text evidence="2">The sequence shown here is derived from an EMBL/GenBank/DDBJ whole genome shotgun (WGS) entry which is preliminary data.</text>
</comment>
<organism evidence="2 3">
    <name type="scientific">Seohaeicola saemankumensis</name>
    <dbReference type="NCBI Taxonomy" id="481181"/>
    <lineage>
        <taxon>Bacteria</taxon>
        <taxon>Pseudomonadati</taxon>
        <taxon>Pseudomonadota</taxon>
        <taxon>Alphaproteobacteria</taxon>
        <taxon>Rhodobacterales</taxon>
        <taxon>Roseobacteraceae</taxon>
        <taxon>Seohaeicola</taxon>
    </lineage>
</organism>